<evidence type="ECO:0000256" key="15">
    <source>
        <dbReference type="SAM" id="Phobius"/>
    </source>
</evidence>
<evidence type="ECO:0000256" key="4">
    <source>
        <dbReference type="ARBA" id="ARBA00010790"/>
    </source>
</evidence>
<dbReference type="SUPFAM" id="SSF51905">
    <property type="entry name" value="FAD/NAD(P)-binding domain"/>
    <property type="match status" value="1"/>
</dbReference>
<evidence type="ECO:0000256" key="7">
    <source>
        <dbReference type="ARBA" id="ARBA00022692"/>
    </source>
</evidence>
<reference evidence="18 20" key="1">
    <citation type="journal article" date="2011" name="Nature">
        <title>The Medicago genome provides insight into the evolution of rhizobial symbioses.</title>
        <authorList>
            <person name="Young N.D."/>
            <person name="Debelle F."/>
            <person name="Oldroyd G.E."/>
            <person name="Geurts R."/>
            <person name="Cannon S.B."/>
            <person name="Udvardi M.K."/>
            <person name="Benedito V.A."/>
            <person name="Mayer K.F."/>
            <person name="Gouzy J."/>
            <person name="Schoof H."/>
            <person name="Van de Peer Y."/>
            <person name="Proost S."/>
            <person name="Cook D.R."/>
            <person name="Meyers B.C."/>
            <person name="Spannagl M."/>
            <person name="Cheung F."/>
            <person name="De Mita S."/>
            <person name="Krishnakumar V."/>
            <person name="Gundlach H."/>
            <person name="Zhou S."/>
            <person name="Mudge J."/>
            <person name="Bharti A.K."/>
            <person name="Murray J.D."/>
            <person name="Naoumkina M.A."/>
            <person name="Rosen B."/>
            <person name="Silverstein K.A."/>
            <person name="Tang H."/>
            <person name="Rombauts S."/>
            <person name="Zhao P.X."/>
            <person name="Zhou P."/>
            <person name="Barbe V."/>
            <person name="Bardou P."/>
            <person name="Bechner M."/>
            <person name="Bellec A."/>
            <person name="Berger A."/>
            <person name="Berges H."/>
            <person name="Bidwell S."/>
            <person name="Bisseling T."/>
            <person name="Choisne N."/>
            <person name="Couloux A."/>
            <person name="Denny R."/>
            <person name="Deshpande S."/>
            <person name="Dai X."/>
            <person name="Doyle J.J."/>
            <person name="Dudez A.M."/>
            <person name="Farmer A.D."/>
            <person name="Fouteau S."/>
            <person name="Franken C."/>
            <person name="Gibelin C."/>
            <person name="Gish J."/>
            <person name="Goldstein S."/>
            <person name="Gonzalez A.J."/>
            <person name="Green P.J."/>
            <person name="Hallab A."/>
            <person name="Hartog M."/>
            <person name="Hua A."/>
            <person name="Humphray S.J."/>
            <person name="Jeong D.H."/>
            <person name="Jing Y."/>
            <person name="Jocker A."/>
            <person name="Kenton S.M."/>
            <person name="Kim D.J."/>
            <person name="Klee K."/>
            <person name="Lai H."/>
            <person name="Lang C."/>
            <person name="Lin S."/>
            <person name="Macmil S.L."/>
            <person name="Magdelenat G."/>
            <person name="Matthews L."/>
            <person name="McCorrison J."/>
            <person name="Monaghan E.L."/>
            <person name="Mun J.H."/>
            <person name="Najar F.Z."/>
            <person name="Nicholson C."/>
            <person name="Noirot C."/>
            <person name="O'Bleness M."/>
            <person name="Paule C.R."/>
            <person name="Poulain J."/>
            <person name="Prion F."/>
            <person name="Qin B."/>
            <person name="Qu C."/>
            <person name="Retzel E.F."/>
            <person name="Riddle C."/>
            <person name="Sallet E."/>
            <person name="Samain S."/>
            <person name="Samson N."/>
            <person name="Sanders I."/>
            <person name="Saurat O."/>
            <person name="Scarpelli C."/>
            <person name="Schiex T."/>
            <person name="Segurens B."/>
            <person name="Severin A.J."/>
            <person name="Sherrier D.J."/>
            <person name="Shi R."/>
            <person name="Sims S."/>
            <person name="Singer S.R."/>
            <person name="Sinharoy S."/>
            <person name="Sterck L."/>
            <person name="Viollet A."/>
            <person name="Wang B.B."/>
            <person name="Wang K."/>
            <person name="Wang M."/>
            <person name="Wang X."/>
            <person name="Warfsmann J."/>
            <person name="Weissenbach J."/>
            <person name="White D.D."/>
            <person name="White J.D."/>
            <person name="Wiley G.B."/>
            <person name="Wincker P."/>
            <person name="Xing Y."/>
            <person name="Yang L."/>
            <person name="Yao Z."/>
            <person name="Ying F."/>
            <person name="Zhai J."/>
            <person name="Zhou L."/>
            <person name="Zuber A."/>
            <person name="Denarie J."/>
            <person name="Dixon R.A."/>
            <person name="May G.D."/>
            <person name="Schwartz D.C."/>
            <person name="Rogers J."/>
            <person name="Quetier F."/>
            <person name="Town C.D."/>
            <person name="Roe B.A."/>
        </authorList>
    </citation>
    <scope>NUCLEOTIDE SEQUENCE [LARGE SCALE GENOMIC DNA]</scope>
    <source>
        <strain evidence="18">A17</strain>
        <strain evidence="19 20">cv. Jemalong A17</strain>
    </source>
</reference>
<keyword evidence="20" id="KW-1185">Reference proteome</keyword>
<feature type="binding site" evidence="14">
    <location>
        <begin position="245"/>
        <end position="260"/>
    </location>
    <ligand>
        <name>FAD</name>
        <dbReference type="ChEBI" id="CHEBI:57692"/>
    </ligand>
</feature>
<evidence type="ECO:0000313" key="19">
    <source>
        <dbReference type="EnsemblPlants" id="KEH30749"/>
    </source>
</evidence>
<dbReference type="PANTHER" id="PTHR46056:SF7">
    <property type="entry name" value="LONG-CHAIN-ALCOHOL OXIDASE"/>
    <property type="match status" value="1"/>
</dbReference>
<organism evidence="18 20">
    <name type="scientific">Medicago truncatula</name>
    <name type="common">Barrel medic</name>
    <name type="synonym">Medicago tribuloides</name>
    <dbReference type="NCBI Taxonomy" id="3880"/>
    <lineage>
        <taxon>Eukaryota</taxon>
        <taxon>Viridiplantae</taxon>
        <taxon>Streptophyta</taxon>
        <taxon>Embryophyta</taxon>
        <taxon>Tracheophyta</taxon>
        <taxon>Spermatophyta</taxon>
        <taxon>Magnoliopsida</taxon>
        <taxon>eudicotyledons</taxon>
        <taxon>Gunneridae</taxon>
        <taxon>Pentapetalae</taxon>
        <taxon>rosids</taxon>
        <taxon>fabids</taxon>
        <taxon>Fabales</taxon>
        <taxon>Fabaceae</taxon>
        <taxon>Papilionoideae</taxon>
        <taxon>50 kb inversion clade</taxon>
        <taxon>NPAAA clade</taxon>
        <taxon>Hologalegina</taxon>
        <taxon>IRL clade</taxon>
        <taxon>Trifolieae</taxon>
        <taxon>Medicago</taxon>
    </lineage>
</organism>
<evidence type="ECO:0000313" key="18">
    <source>
        <dbReference type="EMBL" id="KEH30749.1"/>
    </source>
</evidence>
<feature type="transmembrane region" description="Helical" evidence="15">
    <location>
        <begin position="155"/>
        <end position="174"/>
    </location>
</feature>
<name>A0A072ULU1_MEDTR</name>
<dbReference type="HOGENOM" id="CLU_008878_1_1_1"/>
<feature type="domain" description="Glucose-methanol-choline oxidoreductase N-terminal" evidence="16">
    <location>
        <begin position="292"/>
        <end position="516"/>
    </location>
</feature>
<keyword evidence="8 14" id="KW-0274">FAD</keyword>
<evidence type="ECO:0000256" key="13">
    <source>
        <dbReference type="PIRSR" id="PIRSR028937-1"/>
    </source>
</evidence>
<evidence type="ECO:0000256" key="8">
    <source>
        <dbReference type="ARBA" id="ARBA00022827"/>
    </source>
</evidence>
<evidence type="ECO:0000259" key="17">
    <source>
        <dbReference type="Pfam" id="PF05199"/>
    </source>
</evidence>
<evidence type="ECO:0000313" key="20">
    <source>
        <dbReference type="Proteomes" id="UP000002051"/>
    </source>
</evidence>
<evidence type="ECO:0000256" key="6">
    <source>
        <dbReference type="ARBA" id="ARBA00022630"/>
    </source>
</evidence>
<feature type="domain" description="Glucose-methanol-choline oxidoreductase C-terminal" evidence="17">
    <location>
        <begin position="614"/>
        <end position="746"/>
    </location>
</feature>
<dbReference type="InterPro" id="IPR000172">
    <property type="entry name" value="GMC_OxRdtase_N"/>
</dbReference>
<dbReference type="GO" id="GO:0016020">
    <property type="term" value="C:membrane"/>
    <property type="evidence" value="ECO:0007669"/>
    <property type="project" value="UniProtKB-SubCell"/>
</dbReference>
<feature type="active site" description="Proton acceptor" evidence="13">
    <location>
        <position position="694"/>
    </location>
</feature>
<dbReference type="Pfam" id="PF13450">
    <property type="entry name" value="NAD_binding_8"/>
    <property type="match status" value="1"/>
</dbReference>
<dbReference type="PIRSF" id="PIRSF028937">
    <property type="entry name" value="Lg_Ch_AO"/>
    <property type="match status" value="1"/>
</dbReference>
<dbReference type="InterPro" id="IPR007867">
    <property type="entry name" value="GMC_OxRtase_C"/>
</dbReference>
<keyword evidence="10 12" id="KW-0560">Oxidoreductase</keyword>
<evidence type="ECO:0000256" key="11">
    <source>
        <dbReference type="ARBA" id="ARBA00023136"/>
    </source>
</evidence>
<dbReference type="Gene3D" id="3.50.50.60">
    <property type="entry name" value="FAD/NAD(P)-binding domain"/>
    <property type="match status" value="2"/>
</dbReference>
<dbReference type="PaxDb" id="3880-AES89873"/>
<comment type="catalytic activity">
    <reaction evidence="1 12">
        <text>a long-chain primary fatty alcohol + O2 = a long-chain fatty aldehyde + H2O2</text>
        <dbReference type="Rhea" id="RHEA:22756"/>
        <dbReference type="ChEBI" id="CHEBI:15379"/>
        <dbReference type="ChEBI" id="CHEBI:16240"/>
        <dbReference type="ChEBI" id="CHEBI:17176"/>
        <dbReference type="ChEBI" id="CHEBI:77396"/>
        <dbReference type="EC" id="1.1.3.20"/>
    </reaction>
</comment>
<evidence type="ECO:0000256" key="10">
    <source>
        <dbReference type="ARBA" id="ARBA00023002"/>
    </source>
</evidence>
<comment type="function">
    <text evidence="2 12">Long-chain fatty alcohol oxidase involved in the omega-oxidation pathway of lipid degradation.</text>
</comment>
<dbReference type="EC" id="1.1.3.20" evidence="5 12"/>
<evidence type="ECO:0000256" key="14">
    <source>
        <dbReference type="PIRSR" id="PIRSR028937-2"/>
    </source>
</evidence>
<dbReference type="STRING" id="3880.A0A072ULU1"/>
<dbReference type="EMBL" id="CM001220">
    <property type="protein sequence ID" value="KEH30749.1"/>
    <property type="molecule type" value="Genomic_DNA"/>
</dbReference>
<keyword evidence="6" id="KW-0285">Flavoprotein</keyword>
<keyword evidence="11 12" id="KW-0472">Membrane</keyword>
<dbReference type="GO" id="GO:0046577">
    <property type="term" value="F:long-chain-alcohol oxidase activity"/>
    <property type="evidence" value="ECO:0007669"/>
    <property type="project" value="UniProtKB-EC"/>
</dbReference>
<evidence type="ECO:0000256" key="2">
    <source>
        <dbReference type="ARBA" id="ARBA00003842"/>
    </source>
</evidence>
<evidence type="ECO:0000256" key="3">
    <source>
        <dbReference type="ARBA" id="ARBA00004370"/>
    </source>
</evidence>
<evidence type="ECO:0000256" key="5">
    <source>
        <dbReference type="ARBA" id="ARBA00013125"/>
    </source>
</evidence>
<dbReference type="KEGG" id="mtr:25492935"/>
<dbReference type="InterPro" id="IPR012400">
    <property type="entry name" value="Long_Oxdase"/>
</dbReference>
<evidence type="ECO:0000259" key="16">
    <source>
        <dbReference type="Pfam" id="PF00732"/>
    </source>
</evidence>
<dbReference type="Proteomes" id="UP000002051">
    <property type="component" value="Chromosome 4"/>
</dbReference>
<dbReference type="Pfam" id="PF05199">
    <property type="entry name" value="GMC_oxred_C"/>
    <property type="match status" value="1"/>
</dbReference>
<comment type="subcellular location">
    <subcellularLocation>
        <location evidence="3 12">Membrane</location>
    </subcellularLocation>
</comment>
<dbReference type="InterPro" id="IPR036188">
    <property type="entry name" value="FAD/NAD-bd_sf"/>
</dbReference>
<dbReference type="EnsemblPlants" id="KEH30749">
    <property type="protein sequence ID" value="KEH30749"/>
    <property type="gene ID" value="MTR_4g080823"/>
</dbReference>
<reference evidence="19" key="3">
    <citation type="submission" date="2015-04" db="UniProtKB">
        <authorList>
            <consortium name="EnsemblPlants"/>
        </authorList>
    </citation>
    <scope>IDENTIFICATION</scope>
    <source>
        <strain evidence="19">cv. Jemalong A17</strain>
    </source>
</reference>
<gene>
    <name evidence="19" type="primary">25492935</name>
    <name evidence="18" type="ordered locus">MTR_4g080823</name>
</gene>
<comment type="similarity">
    <text evidence="4 12">Belongs to the GMC oxidoreductase family.</text>
</comment>
<dbReference type="GO" id="GO:0050660">
    <property type="term" value="F:flavin adenine dinucleotide binding"/>
    <property type="evidence" value="ECO:0007669"/>
    <property type="project" value="InterPro"/>
</dbReference>
<accession>A0A072ULU1</accession>
<keyword evidence="9 15" id="KW-1133">Transmembrane helix</keyword>
<evidence type="ECO:0000256" key="12">
    <source>
        <dbReference type="PIRNR" id="PIRNR028937"/>
    </source>
</evidence>
<reference evidence="18 20" key="2">
    <citation type="journal article" date="2014" name="BMC Genomics">
        <title>An improved genome release (version Mt4.0) for the model legume Medicago truncatula.</title>
        <authorList>
            <person name="Tang H."/>
            <person name="Krishnakumar V."/>
            <person name="Bidwell S."/>
            <person name="Rosen B."/>
            <person name="Chan A."/>
            <person name="Zhou S."/>
            <person name="Gentzbittel L."/>
            <person name="Childs K.L."/>
            <person name="Yandell M."/>
            <person name="Gundlach H."/>
            <person name="Mayer K.F."/>
            <person name="Schwartz D.C."/>
            <person name="Town C.D."/>
        </authorList>
    </citation>
    <scope>GENOME REANNOTATION</scope>
    <source>
        <strain evidence="18">A17</strain>
        <strain evidence="19 20">cv. Jemalong A17</strain>
    </source>
</reference>
<dbReference type="eggNOG" id="ENOG502QSD8">
    <property type="taxonomic scope" value="Eukaryota"/>
</dbReference>
<evidence type="ECO:0000256" key="1">
    <source>
        <dbReference type="ARBA" id="ARBA00000920"/>
    </source>
</evidence>
<dbReference type="Pfam" id="PF00732">
    <property type="entry name" value="GMC_oxred_N"/>
    <property type="match status" value="1"/>
</dbReference>
<proteinExistence type="inferred from homology"/>
<protein>
    <recommendedName>
        <fullName evidence="5 12">Long-chain-alcohol oxidase</fullName>
        <ecNumber evidence="5 12">1.1.3.20</ecNumber>
    </recommendedName>
</protein>
<sequence length="766" mass="84502">MSDHNTERKMRRECHPLLSGVRENSKYKHGFSVAEMESLTSICEVVLPSLPMDDALTKDDESSKDVQSFFNISASMYPIPDEVAEMLVKSGVTEAVILIRVILWLLATRLGTLLICGLLCLSKKWPFINNFSSLSLDKREKIVQRALKLRFLTPFRLAFAYIKVLCLFVFFSWVDENGDNPAWKAIGYEVSTADEKMTNDTKKRPLEKGIIEIMHEHDTTLQQSLSNKGLNVTLDSKNNILKIKCDAVVVGSGCGGGVAASVLSKAGYKVVVLEKGNYFVPKDYSSLEGPSMDQQYEKGGMLASVDSRIVLFAGSTVGGGSAVNWSACIRTPQNVLKEWSDEHKLPLFETLEYLSAMETVCERIGVNENCTQEGFQNQVLRKGCQNLGLKVDYVPRNSPGNHYCGSCGYGCPKGEKQGTQATWLVDAVDKGAVIITGCKAERFLFENNYRNANTRKNKKCLGVLAKTLNSGVTMKLQFEAKVTISAGGALLTPPLMISSGLTKNKNIGRNLHLHPVLMTWGYFPESKSDFKGKANEGGIITSVHRVPSSSNDDSISDTRAIIETPLLGPSSFASIYPWESGLDFKQRMLKYPRTAHLITIIRDKASGQVKTEGRISYKLNSIDRENMRAGLQQGLRILIAAGAVEVGTHRSDGQRIKCNENTGEKEIEEFIDSVYPMEGALWPGENWNLYTSAHQMGSCRMGVNEKEGAVDENGESWEAEGLFVCDASVLPTAVGVNPMITIQSTAFCISNRIVDFLRKGQESKDC</sequence>
<dbReference type="OrthoDB" id="269227at2759"/>
<dbReference type="AlphaFoldDB" id="A0A072ULU1"/>
<dbReference type="PANTHER" id="PTHR46056">
    <property type="entry name" value="LONG-CHAIN-ALCOHOL OXIDASE"/>
    <property type="match status" value="1"/>
</dbReference>
<keyword evidence="7 15" id="KW-0812">Transmembrane</keyword>
<evidence type="ECO:0000256" key="9">
    <source>
        <dbReference type="ARBA" id="ARBA00022989"/>
    </source>
</evidence>